<proteinExistence type="predicted"/>
<evidence type="ECO:0000313" key="1">
    <source>
        <dbReference type="EMBL" id="KAI3793964.1"/>
    </source>
</evidence>
<organism evidence="1 2">
    <name type="scientific">Smallanthus sonchifolius</name>
    <dbReference type="NCBI Taxonomy" id="185202"/>
    <lineage>
        <taxon>Eukaryota</taxon>
        <taxon>Viridiplantae</taxon>
        <taxon>Streptophyta</taxon>
        <taxon>Embryophyta</taxon>
        <taxon>Tracheophyta</taxon>
        <taxon>Spermatophyta</taxon>
        <taxon>Magnoliopsida</taxon>
        <taxon>eudicotyledons</taxon>
        <taxon>Gunneridae</taxon>
        <taxon>Pentapetalae</taxon>
        <taxon>asterids</taxon>
        <taxon>campanulids</taxon>
        <taxon>Asterales</taxon>
        <taxon>Asteraceae</taxon>
        <taxon>Asteroideae</taxon>
        <taxon>Heliantheae alliance</taxon>
        <taxon>Millerieae</taxon>
        <taxon>Smallanthus</taxon>
    </lineage>
</organism>
<keyword evidence="2" id="KW-1185">Reference proteome</keyword>
<reference evidence="1 2" key="2">
    <citation type="journal article" date="2022" name="Mol. Ecol. Resour.">
        <title>The genomes of chicory, endive, great burdock and yacon provide insights into Asteraceae paleo-polyploidization history and plant inulin production.</title>
        <authorList>
            <person name="Fan W."/>
            <person name="Wang S."/>
            <person name="Wang H."/>
            <person name="Wang A."/>
            <person name="Jiang F."/>
            <person name="Liu H."/>
            <person name="Zhao H."/>
            <person name="Xu D."/>
            <person name="Zhang Y."/>
        </authorList>
    </citation>
    <scope>NUCLEOTIDE SEQUENCE [LARGE SCALE GENOMIC DNA]</scope>
    <source>
        <strain evidence="2">cv. Yunnan</strain>
        <tissue evidence="1">Leaves</tissue>
    </source>
</reference>
<name>A0ACB9HDV8_9ASTR</name>
<sequence>MTSLFTPNASLFRPPSITSMATDASNHKNSVRYSPKRHGASGAKCQTNEGKKRKKAIDKLNDAKFKINCLGVSSGQSSVVWDQSPCAFCHSSNQSEGSGPFMAFAQGKEIVGNVDSFSGVIHVHSKCFNWAPRIYYKDGFVKNLESEITRANKLKCSSCGEKGAGLGCYMKSCQRTYHVPCAYDIPSCRWEDDGYLLLCPAHASDKFPSEQKAKSGKQDTENRMSNHLNPSTTLLNVGKNLVFCGSALSSDEKFALADFASSSGAIVSKFWRNDVTHVIAATDSNGACTRTLKVLMAILNGKWVLTMEWVKACMDAGHLVKEELYEVVLDNHCSSGGPKAGRLRIQNNAPKLFSNLRFYFIGDFVQAFKADLLNLVTTAGGTVIKNKDQLLLSSKANANQLTLVVYNADFSDNLGVGDEDEDSLKCQRLGAAEDVAQEFGCRVVRHIWILESIACGLLCLDSL</sequence>
<gene>
    <name evidence="1" type="ORF">L1987_36588</name>
</gene>
<accession>A0ACB9HDV8</accession>
<dbReference type="EMBL" id="CM042029">
    <property type="protein sequence ID" value="KAI3793964.1"/>
    <property type="molecule type" value="Genomic_DNA"/>
</dbReference>
<evidence type="ECO:0000313" key="2">
    <source>
        <dbReference type="Proteomes" id="UP001056120"/>
    </source>
</evidence>
<dbReference type="Proteomes" id="UP001056120">
    <property type="component" value="Linkage Group LG12"/>
</dbReference>
<reference evidence="2" key="1">
    <citation type="journal article" date="2022" name="Mol. Ecol. Resour.">
        <title>The genomes of chicory, endive, great burdock and yacon provide insights into Asteraceae palaeo-polyploidization history and plant inulin production.</title>
        <authorList>
            <person name="Fan W."/>
            <person name="Wang S."/>
            <person name="Wang H."/>
            <person name="Wang A."/>
            <person name="Jiang F."/>
            <person name="Liu H."/>
            <person name="Zhao H."/>
            <person name="Xu D."/>
            <person name="Zhang Y."/>
        </authorList>
    </citation>
    <scope>NUCLEOTIDE SEQUENCE [LARGE SCALE GENOMIC DNA]</scope>
    <source>
        <strain evidence="2">cv. Yunnan</strain>
    </source>
</reference>
<protein>
    <submittedName>
        <fullName evidence="1">Uncharacterized protein</fullName>
    </submittedName>
</protein>
<comment type="caution">
    <text evidence="1">The sequence shown here is derived from an EMBL/GenBank/DDBJ whole genome shotgun (WGS) entry which is preliminary data.</text>
</comment>